<dbReference type="AlphaFoldDB" id="A0A6J2LLP6"/>
<keyword evidence="1" id="KW-1133">Transmembrane helix</keyword>
<dbReference type="Proteomes" id="UP000504628">
    <property type="component" value="Chromosome 5"/>
</dbReference>
<accession>A0A6J2LLP6</accession>
<dbReference type="PANTHER" id="PTHR38001">
    <property type="entry name" value="PROTEIN CEBPZOS"/>
    <property type="match status" value="1"/>
</dbReference>
<dbReference type="OrthoDB" id="5804148at2759"/>
<dbReference type="GeneID" id="114496722"/>
<evidence type="ECO:0000313" key="2">
    <source>
        <dbReference type="Proteomes" id="UP000504628"/>
    </source>
</evidence>
<dbReference type="RefSeq" id="XP_028368231.1">
    <property type="nucleotide sequence ID" value="XM_028512430.2"/>
</dbReference>
<keyword evidence="1" id="KW-0472">Membrane</keyword>
<feature type="transmembrane region" description="Helical" evidence="1">
    <location>
        <begin position="12"/>
        <end position="31"/>
    </location>
</feature>
<evidence type="ECO:0000313" key="3">
    <source>
        <dbReference type="RefSeq" id="XP_028368231.1"/>
    </source>
</evidence>
<evidence type="ECO:0000256" key="1">
    <source>
        <dbReference type="SAM" id="Phobius"/>
    </source>
</evidence>
<proteinExistence type="predicted"/>
<sequence>MACTVEPLAKNIFKGVLVAEFVGILGVYILFNKMNISQDFRQTMSKKSPFILEVHYQSIRTSGLYGIREQDQEKYLKSKS</sequence>
<protein>
    <submittedName>
        <fullName evidence="3">Protein CEBPZOS-like</fullName>
    </submittedName>
</protein>
<keyword evidence="1" id="KW-0812">Transmembrane</keyword>
<name>A0A6J2LLP6_9CHIR</name>
<organism evidence="2 3">
    <name type="scientific">Phyllostomus discolor</name>
    <name type="common">pale spear-nosed bat</name>
    <dbReference type="NCBI Taxonomy" id="89673"/>
    <lineage>
        <taxon>Eukaryota</taxon>
        <taxon>Metazoa</taxon>
        <taxon>Chordata</taxon>
        <taxon>Craniata</taxon>
        <taxon>Vertebrata</taxon>
        <taxon>Euteleostomi</taxon>
        <taxon>Mammalia</taxon>
        <taxon>Eutheria</taxon>
        <taxon>Laurasiatheria</taxon>
        <taxon>Chiroptera</taxon>
        <taxon>Yangochiroptera</taxon>
        <taxon>Phyllostomidae</taxon>
        <taxon>Phyllostominae</taxon>
        <taxon>Phyllostomus</taxon>
    </lineage>
</organism>
<dbReference type="PANTHER" id="PTHR38001:SF1">
    <property type="entry name" value="PROTEIN CEBPZOS"/>
    <property type="match status" value="1"/>
</dbReference>
<reference evidence="3" key="1">
    <citation type="submission" date="2025-08" db="UniProtKB">
        <authorList>
            <consortium name="RefSeq"/>
        </authorList>
    </citation>
    <scope>IDENTIFICATION</scope>
    <source>
        <tissue evidence="3">Muscle</tissue>
    </source>
</reference>
<dbReference type="InterPro" id="IPR037764">
    <property type="entry name" value="CEBPZOS"/>
</dbReference>
<gene>
    <name evidence="3" type="primary">LOC114496722</name>
</gene>
<dbReference type="InParanoid" id="A0A6J2LLP6"/>
<keyword evidence="2" id="KW-1185">Reference proteome</keyword>
<dbReference type="KEGG" id="pdic:114496722"/>